<evidence type="ECO:0000313" key="3">
    <source>
        <dbReference type="Proteomes" id="UP000789572"/>
    </source>
</evidence>
<sequence>MDGLNNVNPYQSSYPEGFNSDNTNPPLIRQSHTQNFLSSVSDNVDGMFINTINYEDTRDYTGDYASFQGNPSVFHFHSGNIDTMNWQLNPQNRDQAATHANSSSEPCQTFCDPYSDVTNDNSTHHHFQRLGISTTNSSSISYFLTHEPTNSGYIFMKVEYTQLGWISAADINKILDLTQI</sequence>
<comment type="caution">
    <text evidence="2">The sequence shown here is derived from an EMBL/GenBank/DDBJ whole genome shotgun (WGS) entry which is preliminary data.</text>
</comment>
<name>A0A9N9BUT0_9GLOM</name>
<accession>A0A9N9BUT0</accession>
<keyword evidence="3" id="KW-1185">Reference proteome</keyword>
<evidence type="ECO:0000313" key="2">
    <source>
        <dbReference type="EMBL" id="CAG8577955.1"/>
    </source>
</evidence>
<organism evidence="2 3">
    <name type="scientific">Paraglomus occultum</name>
    <dbReference type="NCBI Taxonomy" id="144539"/>
    <lineage>
        <taxon>Eukaryota</taxon>
        <taxon>Fungi</taxon>
        <taxon>Fungi incertae sedis</taxon>
        <taxon>Mucoromycota</taxon>
        <taxon>Glomeromycotina</taxon>
        <taxon>Glomeromycetes</taxon>
        <taxon>Paraglomerales</taxon>
        <taxon>Paraglomeraceae</taxon>
        <taxon>Paraglomus</taxon>
    </lineage>
</organism>
<proteinExistence type="predicted"/>
<dbReference type="Proteomes" id="UP000789572">
    <property type="component" value="Unassembled WGS sequence"/>
</dbReference>
<feature type="region of interest" description="Disordered" evidence="1">
    <location>
        <begin position="1"/>
        <end position="29"/>
    </location>
</feature>
<gene>
    <name evidence="2" type="ORF">POCULU_LOCUS6337</name>
</gene>
<reference evidence="2" key="1">
    <citation type="submission" date="2021-06" db="EMBL/GenBank/DDBJ databases">
        <authorList>
            <person name="Kallberg Y."/>
            <person name="Tangrot J."/>
            <person name="Rosling A."/>
        </authorList>
    </citation>
    <scope>NUCLEOTIDE SEQUENCE</scope>
    <source>
        <strain evidence="2">IA702</strain>
    </source>
</reference>
<evidence type="ECO:0000256" key="1">
    <source>
        <dbReference type="SAM" id="MobiDB-lite"/>
    </source>
</evidence>
<dbReference type="AlphaFoldDB" id="A0A9N9BUT0"/>
<protein>
    <submittedName>
        <fullName evidence="2">7400_t:CDS:1</fullName>
    </submittedName>
</protein>
<dbReference type="EMBL" id="CAJVPJ010001145">
    <property type="protein sequence ID" value="CAG8577955.1"/>
    <property type="molecule type" value="Genomic_DNA"/>
</dbReference>